<evidence type="ECO:0000256" key="4">
    <source>
        <dbReference type="SAM" id="MobiDB-lite"/>
    </source>
</evidence>
<dbReference type="InterPro" id="IPR013342">
    <property type="entry name" value="Mandelate_racemase_C"/>
</dbReference>
<sequence length="394" mass="41604">MTDEPGTTRTPSGSPPARPAAAGAAAGGSAVPAPFLTIRALRTTVVSVPMKRPLGTSVQTMAAAPLLLIDLDTEEGVSGHAYLFCYDHTAPLLIATVLRDVAAAVHGARLAPVDLAARLVRQYRLLGAQGIVRMALAGFDAACWDALSIGAGVPLASLLGAAPRPIRAYNSNGLGLIGPEKAADEAQALLDGGFRAVKLRLGRAAPEDDLAVVRAVRKRLPDTVALMADYNQALSTTQAIQRGQMLDDEGLYWIEEPIRHDDYVGCARVAAALRTPIQLGENFAGPAAMLSALSQNASDFVMPDLERIGGVTGWQRAAALAAAAEVEMSSHLFPEVSAHLLAATPTCHWLEYVDWADPILTHPLRIENGMAIVPERPGAGLSWNPDAVKRYRVE</sequence>
<dbReference type="InterPro" id="IPR046945">
    <property type="entry name" value="RHMD-like"/>
</dbReference>
<dbReference type="PANTHER" id="PTHR13794:SF58">
    <property type="entry name" value="MITOCHONDRIAL ENOLASE SUPERFAMILY MEMBER 1"/>
    <property type="match status" value="1"/>
</dbReference>
<dbReference type="Pfam" id="PF13378">
    <property type="entry name" value="MR_MLE_C"/>
    <property type="match status" value="1"/>
</dbReference>
<dbReference type="PANTHER" id="PTHR13794">
    <property type="entry name" value="ENOLASE SUPERFAMILY, MANDELATE RACEMASE"/>
    <property type="match status" value="1"/>
</dbReference>
<dbReference type="Proteomes" id="UP001196870">
    <property type="component" value="Unassembled WGS sequence"/>
</dbReference>
<dbReference type="EMBL" id="JAAGBB010000010">
    <property type="protein sequence ID" value="MBR0664666.1"/>
    <property type="molecule type" value="Genomic_DNA"/>
</dbReference>
<dbReference type="Gene3D" id="3.20.20.120">
    <property type="entry name" value="Enolase-like C-terminal domain"/>
    <property type="match status" value="1"/>
</dbReference>
<dbReference type="InterPro" id="IPR029065">
    <property type="entry name" value="Enolase_C-like"/>
</dbReference>
<dbReference type="SUPFAM" id="SSF51604">
    <property type="entry name" value="Enolase C-terminal domain-like"/>
    <property type="match status" value="1"/>
</dbReference>
<dbReference type="InterPro" id="IPR013341">
    <property type="entry name" value="Mandelate_racemase_N_dom"/>
</dbReference>
<protein>
    <submittedName>
        <fullName evidence="6">Mandelate racemase</fullName>
    </submittedName>
</protein>
<evidence type="ECO:0000313" key="7">
    <source>
        <dbReference type="Proteomes" id="UP001196870"/>
    </source>
</evidence>
<keyword evidence="3" id="KW-0460">Magnesium</keyword>
<dbReference type="InterPro" id="IPR036849">
    <property type="entry name" value="Enolase-like_C_sf"/>
</dbReference>
<evidence type="ECO:0000256" key="3">
    <source>
        <dbReference type="ARBA" id="ARBA00022842"/>
    </source>
</evidence>
<feature type="region of interest" description="Disordered" evidence="4">
    <location>
        <begin position="1"/>
        <end position="25"/>
    </location>
</feature>
<reference evidence="7" key="1">
    <citation type="journal article" date="2021" name="Syst. Appl. Microbiol.">
        <title>Roseomonas hellenica sp. nov., isolated from roots of wild-growing Alkanna tinctoria.</title>
        <authorList>
            <person name="Rat A."/>
            <person name="Naranjo H.D."/>
            <person name="Lebbe L."/>
            <person name="Cnockaert M."/>
            <person name="Krigas N."/>
            <person name="Grigoriadou K."/>
            <person name="Maloupa E."/>
            <person name="Willems A."/>
        </authorList>
    </citation>
    <scope>NUCLEOTIDE SEQUENCE [LARGE SCALE GENOMIC DNA]</scope>
    <source>
        <strain evidence="7">LMG 31523</strain>
    </source>
</reference>
<dbReference type="InterPro" id="IPR018110">
    <property type="entry name" value="Mandel_Rmase/mucon_lact_enz_CS"/>
</dbReference>
<proteinExistence type="predicted"/>
<dbReference type="InterPro" id="IPR029017">
    <property type="entry name" value="Enolase-like_N"/>
</dbReference>
<dbReference type="SMART" id="SM00922">
    <property type="entry name" value="MR_MLE"/>
    <property type="match status" value="1"/>
</dbReference>
<accession>A0ABS5EWI9</accession>
<keyword evidence="7" id="KW-1185">Reference proteome</keyword>
<evidence type="ECO:0000313" key="6">
    <source>
        <dbReference type="EMBL" id="MBR0664666.1"/>
    </source>
</evidence>
<feature type="domain" description="Mandelate racemase/muconate lactonizing enzyme C-terminal" evidence="5">
    <location>
        <begin position="179"/>
        <end position="276"/>
    </location>
</feature>
<comment type="cofactor">
    <cofactor evidence="1">
        <name>Mg(2+)</name>
        <dbReference type="ChEBI" id="CHEBI:18420"/>
    </cofactor>
</comment>
<dbReference type="SFLD" id="SFLDG00179">
    <property type="entry name" value="mandelate_racemase"/>
    <property type="match status" value="1"/>
</dbReference>
<dbReference type="PROSITE" id="PS00909">
    <property type="entry name" value="MR_MLE_2"/>
    <property type="match status" value="1"/>
</dbReference>
<evidence type="ECO:0000256" key="2">
    <source>
        <dbReference type="ARBA" id="ARBA00022723"/>
    </source>
</evidence>
<evidence type="ECO:0000256" key="1">
    <source>
        <dbReference type="ARBA" id="ARBA00001946"/>
    </source>
</evidence>
<evidence type="ECO:0000259" key="5">
    <source>
        <dbReference type="SMART" id="SM00922"/>
    </source>
</evidence>
<gene>
    <name evidence="6" type="ORF">GXW71_09910</name>
</gene>
<comment type="caution">
    <text evidence="6">The sequence shown here is derived from an EMBL/GenBank/DDBJ whole genome shotgun (WGS) entry which is preliminary data.</text>
</comment>
<dbReference type="Gene3D" id="3.30.390.10">
    <property type="entry name" value="Enolase-like, N-terminal domain"/>
    <property type="match status" value="1"/>
</dbReference>
<name>A0ABS5EWI9_9PROT</name>
<organism evidence="6 7">
    <name type="scientific">Plastoroseomonas hellenica</name>
    <dbReference type="NCBI Taxonomy" id="2687306"/>
    <lineage>
        <taxon>Bacteria</taxon>
        <taxon>Pseudomonadati</taxon>
        <taxon>Pseudomonadota</taxon>
        <taxon>Alphaproteobacteria</taxon>
        <taxon>Acetobacterales</taxon>
        <taxon>Acetobacteraceae</taxon>
        <taxon>Plastoroseomonas</taxon>
    </lineage>
</organism>
<feature type="compositionally biased region" description="Low complexity" evidence="4">
    <location>
        <begin position="1"/>
        <end position="12"/>
    </location>
</feature>
<keyword evidence="2" id="KW-0479">Metal-binding</keyword>
<dbReference type="Pfam" id="PF02746">
    <property type="entry name" value="MR_MLE_N"/>
    <property type="match status" value="1"/>
</dbReference>
<dbReference type="SUPFAM" id="SSF54826">
    <property type="entry name" value="Enolase N-terminal domain-like"/>
    <property type="match status" value="1"/>
</dbReference>
<dbReference type="SFLD" id="SFLDS00001">
    <property type="entry name" value="Enolase"/>
    <property type="match status" value="1"/>
</dbReference>